<keyword evidence="9" id="KW-0675">Receptor</keyword>
<evidence type="ECO:0000313" key="13">
    <source>
        <dbReference type="EMBL" id="CAJ1954627.1"/>
    </source>
</evidence>
<comment type="caution">
    <text evidence="13">The sequence shown here is derived from an EMBL/GenBank/DDBJ whole genome shotgun (WGS) entry which is preliminary data.</text>
</comment>
<evidence type="ECO:0000256" key="9">
    <source>
        <dbReference type="ARBA" id="ARBA00023170"/>
    </source>
</evidence>
<keyword evidence="2" id="KW-1003">Cell membrane</keyword>
<dbReference type="GO" id="GO:0005886">
    <property type="term" value="C:plasma membrane"/>
    <property type="evidence" value="ECO:0007669"/>
    <property type="project" value="UniProtKB-SubCell"/>
</dbReference>
<evidence type="ECO:0000256" key="3">
    <source>
        <dbReference type="ARBA" id="ARBA00022614"/>
    </source>
</evidence>
<dbReference type="EMBL" id="CAKOGP040001869">
    <property type="protein sequence ID" value="CAJ1954627.1"/>
    <property type="molecule type" value="Genomic_DNA"/>
</dbReference>
<evidence type="ECO:0000259" key="12">
    <source>
        <dbReference type="Pfam" id="PF23598"/>
    </source>
</evidence>
<comment type="subcellular location">
    <subcellularLocation>
        <location evidence="1">Cell membrane</location>
    </subcellularLocation>
    <subcellularLocation>
        <location evidence="11">Endomembrane system</location>
        <topology evidence="11">Single-pass membrane protein</topology>
    </subcellularLocation>
</comment>
<evidence type="ECO:0000256" key="4">
    <source>
        <dbReference type="ARBA" id="ARBA00022692"/>
    </source>
</evidence>
<dbReference type="SUPFAM" id="SSF52058">
    <property type="entry name" value="L domain-like"/>
    <property type="match status" value="2"/>
</dbReference>
<keyword evidence="8" id="KW-0472">Membrane</keyword>
<name>A0AAD2FW81_9STRA</name>
<dbReference type="Pfam" id="PF00560">
    <property type="entry name" value="LRR_1"/>
    <property type="match status" value="1"/>
</dbReference>
<feature type="domain" description="Disease resistance R13L4/SHOC-2-like LRR" evidence="12">
    <location>
        <begin position="239"/>
        <end position="400"/>
    </location>
</feature>
<evidence type="ECO:0000256" key="7">
    <source>
        <dbReference type="ARBA" id="ARBA00022989"/>
    </source>
</evidence>
<dbReference type="InterPro" id="IPR055414">
    <property type="entry name" value="LRR_R13L4/SHOC2-like"/>
</dbReference>
<gene>
    <name evidence="13" type="ORF">CYCCA115_LOCUS15221</name>
</gene>
<keyword evidence="4" id="KW-0812">Transmembrane</keyword>
<keyword evidence="7" id="KW-1133">Transmembrane helix</keyword>
<keyword evidence="6" id="KW-0677">Repeat</keyword>
<dbReference type="Gene3D" id="3.80.10.10">
    <property type="entry name" value="Ribonuclease Inhibitor"/>
    <property type="match status" value="2"/>
</dbReference>
<reference evidence="13" key="1">
    <citation type="submission" date="2023-08" db="EMBL/GenBank/DDBJ databases">
        <authorList>
            <person name="Audoor S."/>
            <person name="Bilcke G."/>
        </authorList>
    </citation>
    <scope>NUCLEOTIDE SEQUENCE</scope>
</reference>
<evidence type="ECO:0000256" key="10">
    <source>
        <dbReference type="ARBA" id="ARBA00023180"/>
    </source>
</evidence>
<dbReference type="Proteomes" id="UP001295423">
    <property type="component" value="Unassembled WGS sequence"/>
</dbReference>
<dbReference type="GO" id="GO:0012505">
    <property type="term" value="C:endomembrane system"/>
    <property type="evidence" value="ECO:0007669"/>
    <property type="project" value="UniProtKB-SubCell"/>
</dbReference>
<dbReference type="InterPro" id="IPR032675">
    <property type="entry name" value="LRR_dom_sf"/>
</dbReference>
<keyword evidence="10" id="KW-0325">Glycoprotein</keyword>
<dbReference type="AlphaFoldDB" id="A0AAD2FW81"/>
<keyword evidence="5" id="KW-0732">Signal</keyword>
<proteinExistence type="predicted"/>
<organism evidence="13 14">
    <name type="scientific">Cylindrotheca closterium</name>
    <dbReference type="NCBI Taxonomy" id="2856"/>
    <lineage>
        <taxon>Eukaryota</taxon>
        <taxon>Sar</taxon>
        <taxon>Stramenopiles</taxon>
        <taxon>Ochrophyta</taxon>
        <taxon>Bacillariophyta</taxon>
        <taxon>Bacillariophyceae</taxon>
        <taxon>Bacillariophycidae</taxon>
        <taxon>Bacillariales</taxon>
        <taxon>Bacillariaceae</taxon>
        <taxon>Cylindrotheca</taxon>
    </lineage>
</organism>
<evidence type="ECO:0000313" key="14">
    <source>
        <dbReference type="Proteomes" id="UP001295423"/>
    </source>
</evidence>
<keyword evidence="3" id="KW-0433">Leucine-rich repeat</keyword>
<sequence>MDPAGKAFIYDNVEQDDAPDNPPDADGDVFEDEIVFNIEDEEADNGNEGLMFEEGAEAGSPTSPPVSGSNRKVICSCLVLAIAVLTTLAIILTVDVEEVAERNSAMEGDYSKKDQLIDVLMMRGIAVEKVLRSFSDAQGQAVGFLAEEDWDGEMSWLYGDFEGNLPLIIERYVLAVIYFECEGIDWFHAYEFLTAQDHCDWNTVFEIDGEATIEGVTSCNGDGLVERLYFPINNLRCQDGLPDEIRYLSNLEALVARGNTIEGEFPFFVRELTNLSVLSFGYNEMEGTLPVWLGEMTLLSVLHLSDNTFVGEMPPSLNQLTNLKYLGMDDNFFTGNLNDYLPSLVNLEWLYMEDNQFTGPLDWLNSLDSLSYLDVSKNKLTGDLPSNLFDHPNLSIMDLHGNEFTGKLPTVTKQNGELQLFSVHSNDLTGTIPIELQSIVNITMLDLSFNSFTGTIPALSETTRLRFLMTSGNSFNQQEMPFIAGLTSLVELSMKGNNIVGNIPQWVGDLTNMKWLDLDANELIGTIPSEIAKLSGLYALLLNRNDLDGTLPTEISQLQGLEVFLIDGNDITGETSAICNKADKIDFFISDCGSAEGQQPQLDCPCCTVCCITGDTECSDLAWTSMHDPVVENEFSRGYSFNYSDASAQFTKLNDVNP</sequence>
<evidence type="ECO:0000256" key="6">
    <source>
        <dbReference type="ARBA" id="ARBA00022737"/>
    </source>
</evidence>
<evidence type="ECO:0000256" key="11">
    <source>
        <dbReference type="ARBA" id="ARBA00037847"/>
    </source>
</evidence>
<dbReference type="InterPro" id="IPR001611">
    <property type="entry name" value="Leu-rich_rpt"/>
</dbReference>
<evidence type="ECO:0000256" key="5">
    <source>
        <dbReference type="ARBA" id="ARBA00022729"/>
    </source>
</evidence>
<evidence type="ECO:0000256" key="1">
    <source>
        <dbReference type="ARBA" id="ARBA00004236"/>
    </source>
</evidence>
<dbReference type="PANTHER" id="PTHR48052">
    <property type="entry name" value="UNNAMED PRODUCT"/>
    <property type="match status" value="1"/>
</dbReference>
<accession>A0AAD2FW81</accession>
<keyword evidence="14" id="KW-1185">Reference proteome</keyword>
<dbReference type="FunFam" id="3.80.10.10:FF:000041">
    <property type="entry name" value="LRR receptor-like serine/threonine-protein kinase ERECTA"/>
    <property type="match status" value="2"/>
</dbReference>
<dbReference type="PANTHER" id="PTHR48052:SF63">
    <property type="entry name" value="PROTEIN KINASE DOMAIN-CONTAINING PROTEIN"/>
    <property type="match status" value="1"/>
</dbReference>
<evidence type="ECO:0000256" key="2">
    <source>
        <dbReference type="ARBA" id="ARBA00022475"/>
    </source>
</evidence>
<protein>
    <recommendedName>
        <fullName evidence="12">Disease resistance R13L4/SHOC-2-like LRR domain-containing protein</fullName>
    </recommendedName>
</protein>
<evidence type="ECO:0000256" key="8">
    <source>
        <dbReference type="ARBA" id="ARBA00023136"/>
    </source>
</evidence>
<dbReference type="Pfam" id="PF23598">
    <property type="entry name" value="LRR_14"/>
    <property type="match status" value="1"/>
</dbReference>